<sequence length="421" mass="46130">MSQKLLIFTVGILTFVVLGLFFVYMLKTETPKTPDREGGILSFFPFGQGSVPTPITTGNENAPIENEGQQNLRTITQLQQLTSFPVAGYFPMQDKGGYSVRYVERSTGHVFDIAVDTPTAPIRVSNTTAPKNFEALWQPSGTSLLLRSLDADNESIISFAGNLRPVASSTENQLSGIFLPRNIFTAAIPPGGGKIVYLETLNDGSHIVIANPDGSKKTEVFVSPLTEWDIDWPATSTITVVSKPSAFANGILYFLNTSAQQLSLVLDSIRGLTALTNQNLTKVLFSETKTRGLSTSVLDVKSKNIAELPIETLPEKCVWSKKKSTIVYCGVPLSLPPAIYPDMWYQGVVSFSDALWRIDIQSRSAELVSLVSDEAKKSIDVIKPKLSADENYLYFVNKNDSTLWSLKLTIDNTQPTTTPSQ</sequence>
<dbReference type="Gene3D" id="2.120.10.30">
    <property type="entry name" value="TolB, C-terminal domain"/>
    <property type="match status" value="1"/>
</dbReference>
<gene>
    <name evidence="2" type="ORF">A2671_01635</name>
</gene>
<evidence type="ECO:0008006" key="4">
    <source>
        <dbReference type="Google" id="ProtNLM"/>
    </source>
</evidence>
<keyword evidence="1" id="KW-0812">Transmembrane</keyword>
<accession>A0A1F6CFN5</accession>
<comment type="caution">
    <text evidence="2">The sequence shown here is derived from an EMBL/GenBank/DDBJ whole genome shotgun (WGS) entry which is preliminary data.</text>
</comment>
<dbReference type="SUPFAM" id="SSF82171">
    <property type="entry name" value="DPP6 N-terminal domain-like"/>
    <property type="match status" value="1"/>
</dbReference>
<evidence type="ECO:0000313" key="3">
    <source>
        <dbReference type="Proteomes" id="UP000178344"/>
    </source>
</evidence>
<organism evidence="2 3">
    <name type="scientific">Candidatus Kaiserbacteria bacterium RIFCSPHIGHO2_01_FULL_49_13</name>
    <dbReference type="NCBI Taxonomy" id="1798477"/>
    <lineage>
        <taxon>Bacteria</taxon>
        <taxon>Candidatus Kaiseribacteriota</taxon>
    </lineage>
</organism>
<proteinExistence type="predicted"/>
<evidence type="ECO:0000313" key="2">
    <source>
        <dbReference type="EMBL" id="OGG47682.1"/>
    </source>
</evidence>
<evidence type="ECO:0000256" key="1">
    <source>
        <dbReference type="SAM" id="Phobius"/>
    </source>
</evidence>
<feature type="transmembrane region" description="Helical" evidence="1">
    <location>
        <begin position="6"/>
        <end position="26"/>
    </location>
</feature>
<dbReference type="Proteomes" id="UP000178344">
    <property type="component" value="Unassembled WGS sequence"/>
</dbReference>
<dbReference type="EMBL" id="MFKQ01000003">
    <property type="protein sequence ID" value="OGG47682.1"/>
    <property type="molecule type" value="Genomic_DNA"/>
</dbReference>
<reference evidence="2 3" key="1">
    <citation type="journal article" date="2016" name="Nat. Commun.">
        <title>Thousands of microbial genomes shed light on interconnected biogeochemical processes in an aquifer system.</title>
        <authorList>
            <person name="Anantharaman K."/>
            <person name="Brown C.T."/>
            <person name="Hug L.A."/>
            <person name="Sharon I."/>
            <person name="Castelle C.J."/>
            <person name="Probst A.J."/>
            <person name="Thomas B.C."/>
            <person name="Singh A."/>
            <person name="Wilkins M.J."/>
            <person name="Karaoz U."/>
            <person name="Brodie E.L."/>
            <person name="Williams K.H."/>
            <person name="Hubbard S.S."/>
            <person name="Banfield J.F."/>
        </authorList>
    </citation>
    <scope>NUCLEOTIDE SEQUENCE [LARGE SCALE GENOMIC DNA]</scope>
</reference>
<dbReference type="AlphaFoldDB" id="A0A1F6CFN5"/>
<keyword evidence="1" id="KW-0472">Membrane</keyword>
<protein>
    <recommendedName>
        <fullName evidence="4">DUF5050 domain-containing protein</fullName>
    </recommendedName>
</protein>
<keyword evidence="1" id="KW-1133">Transmembrane helix</keyword>
<name>A0A1F6CFN5_9BACT</name>
<dbReference type="InterPro" id="IPR011042">
    <property type="entry name" value="6-blade_b-propeller_TolB-like"/>
</dbReference>